<keyword evidence="11" id="KW-1185">Reference proteome</keyword>
<feature type="transmembrane region" description="Helical" evidence="9">
    <location>
        <begin position="12"/>
        <end position="32"/>
    </location>
</feature>
<organism evidence="10 11">
    <name type="scientific">Sulfitobacter pacificus</name>
    <dbReference type="NCBI Taxonomy" id="1499314"/>
    <lineage>
        <taxon>Bacteria</taxon>
        <taxon>Pseudomonadati</taxon>
        <taxon>Pseudomonadota</taxon>
        <taxon>Alphaproteobacteria</taxon>
        <taxon>Rhodobacterales</taxon>
        <taxon>Roseobacteraceae</taxon>
        <taxon>Sulfitobacter</taxon>
    </lineage>
</organism>
<evidence type="ECO:0000313" key="11">
    <source>
        <dbReference type="Proteomes" id="UP001161388"/>
    </source>
</evidence>
<evidence type="ECO:0000256" key="3">
    <source>
        <dbReference type="ARBA" id="ARBA00022475"/>
    </source>
</evidence>
<dbReference type="RefSeq" id="WP_284371902.1">
    <property type="nucleotide sequence ID" value="NZ_BSNL01000001.1"/>
</dbReference>
<keyword evidence="2" id="KW-0813">Transport</keyword>
<feature type="transmembrane region" description="Helical" evidence="9">
    <location>
        <begin position="91"/>
        <end position="108"/>
    </location>
</feature>
<comment type="caution">
    <text evidence="10">The sequence shown here is derived from an EMBL/GenBank/DDBJ whole genome shotgun (WGS) entry which is preliminary data.</text>
</comment>
<dbReference type="PANTHER" id="PTHR30574">
    <property type="entry name" value="INNER MEMBRANE PROTEIN YEDE"/>
    <property type="match status" value="1"/>
</dbReference>
<protein>
    <submittedName>
        <fullName evidence="10">Membrane protein</fullName>
    </submittedName>
</protein>
<gene>
    <name evidence="10" type="ORF">GCM10007927_13830</name>
</gene>
<dbReference type="EMBL" id="BSNL01000001">
    <property type="protein sequence ID" value="GLQ26580.1"/>
    <property type="molecule type" value="Genomic_DNA"/>
</dbReference>
<evidence type="ECO:0000256" key="6">
    <source>
        <dbReference type="ARBA" id="ARBA00022989"/>
    </source>
</evidence>
<dbReference type="PANTHER" id="PTHR30574:SF1">
    <property type="entry name" value="SULPHUR TRANSPORT DOMAIN-CONTAINING PROTEIN"/>
    <property type="match status" value="1"/>
</dbReference>
<dbReference type="InterPro" id="IPR007272">
    <property type="entry name" value="Sulf_transp_TsuA/YedE"/>
</dbReference>
<comment type="subcellular location">
    <subcellularLocation>
        <location evidence="1">Cell inner membrane</location>
        <topology evidence="1">Multi-pass membrane protein</topology>
    </subcellularLocation>
</comment>
<feature type="transmembrane region" description="Helical" evidence="9">
    <location>
        <begin position="129"/>
        <end position="149"/>
    </location>
</feature>
<dbReference type="Pfam" id="PF04143">
    <property type="entry name" value="Sulf_transp"/>
    <property type="match status" value="1"/>
</dbReference>
<proteinExistence type="inferred from homology"/>
<evidence type="ECO:0000256" key="8">
    <source>
        <dbReference type="ARBA" id="ARBA00035655"/>
    </source>
</evidence>
<accession>A0ABQ5VHM7</accession>
<reference evidence="10" key="1">
    <citation type="journal article" date="2014" name="Int. J. Syst. Evol. Microbiol.">
        <title>Complete genome of a new Firmicutes species belonging to the dominant human colonic microbiota ('Ruminococcus bicirculans') reveals two chromosomes and a selective capacity to utilize plant glucans.</title>
        <authorList>
            <consortium name="NISC Comparative Sequencing Program"/>
            <person name="Wegmann U."/>
            <person name="Louis P."/>
            <person name="Goesmann A."/>
            <person name="Henrissat B."/>
            <person name="Duncan S.H."/>
            <person name="Flint H.J."/>
        </authorList>
    </citation>
    <scope>NUCLEOTIDE SEQUENCE</scope>
    <source>
        <strain evidence="10">NBRC 109915</strain>
    </source>
</reference>
<sequence>MELDTLTAFTPGASLFGGILIGLSAVMVMALFGRISGISGITNAVLNGLSPNANHGGDLGWRVAFILGLIAAPVIYTAATGNPVLQTVPTSLIGMALAGIIVGLGTAIGSGCTSGHGVCGLARLSPRSLAAVLSFMVSAGVTVFVLRHVV</sequence>
<evidence type="ECO:0000256" key="7">
    <source>
        <dbReference type="ARBA" id="ARBA00023136"/>
    </source>
</evidence>
<evidence type="ECO:0000256" key="5">
    <source>
        <dbReference type="ARBA" id="ARBA00022692"/>
    </source>
</evidence>
<keyword evidence="3" id="KW-1003">Cell membrane</keyword>
<keyword evidence="5 9" id="KW-0812">Transmembrane</keyword>
<keyword evidence="6 9" id="KW-1133">Transmembrane helix</keyword>
<reference evidence="10" key="2">
    <citation type="submission" date="2023-01" db="EMBL/GenBank/DDBJ databases">
        <title>Draft genome sequence of Sulfitobacter pacificus strain NBRC 109915.</title>
        <authorList>
            <person name="Sun Q."/>
            <person name="Mori K."/>
        </authorList>
    </citation>
    <scope>NUCLEOTIDE SEQUENCE</scope>
    <source>
        <strain evidence="10">NBRC 109915</strain>
    </source>
</reference>
<feature type="transmembrane region" description="Helical" evidence="9">
    <location>
        <begin position="59"/>
        <end position="79"/>
    </location>
</feature>
<keyword evidence="4" id="KW-0997">Cell inner membrane</keyword>
<evidence type="ECO:0000256" key="4">
    <source>
        <dbReference type="ARBA" id="ARBA00022519"/>
    </source>
</evidence>
<evidence type="ECO:0000256" key="9">
    <source>
        <dbReference type="SAM" id="Phobius"/>
    </source>
</evidence>
<comment type="similarity">
    <text evidence="8">Belongs to the TsuA/YedE (TC 9.B.102) family.</text>
</comment>
<evidence type="ECO:0000256" key="2">
    <source>
        <dbReference type="ARBA" id="ARBA00022448"/>
    </source>
</evidence>
<evidence type="ECO:0000256" key="1">
    <source>
        <dbReference type="ARBA" id="ARBA00004429"/>
    </source>
</evidence>
<keyword evidence="7 9" id="KW-0472">Membrane</keyword>
<dbReference type="Proteomes" id="UP001161388">
    <property type="component" value="Unassembled WGS sequence"/>
</dbReference>
<name>A0ABQ5VHM7_9RHOB</name>
<evidence type="ECO:0000313" key="10">
    <source>
        <dbReference type="EMBL" id="GLQ26580.1"/>
    </source>
</evidence>